<dbReference type="EMBL" id="UINC01039588">
    <property type="protein sequence ID" value="SVB38291.1"/>
    <property type="molecule type" value="Genomic_DNA"/>
</dbReference>
<reference evidence="1" key="1">
    <citation type="submission" date="2018-05" db="EMBL/GenBank/DDBJ databases">
        <authorList>
            <person name="Lanie J.A."/>
            <person name="Ng W.-L."/>
            <person name="Kazmierczak K.M."/>
            <person name="Andrzejewski T.M."/>
            <person name="Davidsen T.M."/>
            <person name="Wayne K.J."/>
            <person name="Tettelin H."/>
            <person name="Glass J.I."/>
            <person name="Rusch D."/>
            <person name="Podicherti R."/>
            <person name="Tsui H.-C.T."/>
            <person name="Winkler M.E."/>
        </authorList>
    </citation>
    <scope>NUCLEOTIDE SEQUENCE</scope>
</reference>
<dbReference type="PANTHER" id="PTHR30160:SF1">
    <property type="entry name" value="LIPOPOLYSACCHARIDE 1,2-N-ACETYLGLUCOSAMINETRANSFERASE-RELATED"/>
    <property type="match status" value="1"/>
</dbReference>
<gene>
    <name evidence="1" type="ORF">METZ01_LOCUS191145</name>
</gene>
<proteinExistence type="predicted"/>
<dbReference type="Gene3D" id="3.40.50.2000">
    <property type="entry name" value="Glycogen Phosphorylase B"/>
    <property type="match status" value="1"/>
</dbReference>
<name>A0A382DKR0_9ZZZZ</name>
<feature type="non-terminal residue" evidence="1">
    <location>
        <position position="245"/>
    </location>
</feature>
<dbReference type="GO" id="GO:0005829">
    <property type="term" value="C:cytosol"/>
    <property type="evidence" value="ECO:0007669"/>
    <property type="project" value="TreeGrafter"/>
</dbReference>
<dbReference type="GO" id="GO:0008713">
    <property type="term" value="F:ADP-heptose-lipopolysaccharide heptosyltransferase activity"/>
    <property type="evidence" value="ECO:0007669"/>
    <property type="project" value="TreeGrafter"/>
</dbReference>
<dbReference type="SUPFAM" id="SSF53756">
    <property type="entry name" value="UDP-Glycosyltransferase/glycogen phosphorylase"/>
    <property type="match status" value="1"/>
</dbReference>
<dbReference type="PANTHER" id="PTHR30160">
    <property type="entry name" value="TETRAACYLDISACCHARIDE 4'-KINASE-RELATED"/>
    <property type="match status" value="1"/>
</dbReference>
<dbReference type="AlphaFoldDB" id="A0A382DKR0"/>
<sequence length="245" mass="28589">MFDSIALWAAKVPKHNQLKLILLIRQDRIGDFILWLDTAKEYRKYYPPENYKIILIGNAIWSDLAKGLPFWDEVLPVNVKAFKALSRYRWNILRKVRNFGAKIAIQPTYSREFYHGDSLIRASNASKKVSSAGNMSNRNQLKSNLADRWHTELIPSSPEQLSELERNAEFFSGFIKKLYLPSYPELELSGDCNIQELKRKSFYILSLGANKKYREWPYKYYAKIAQKIHKKTGWLGLICGAENEF</sequence>
<dbReference type="GO" id="GO:0009244">
    <property type="term" value="P:lipopolysaccharide core region biosynthetic process"/>
    <property type="evidence" value="ECO:0007669"/>
    <property type="project" value="TreeGrafter"/>
</dbReference>
<accession>A0A382DKR0</accession>
<organism evidence="1">
    <name type="scientific">marine metagenome</name>
    <dbReference type="NCBI Taxonomy" id="408172"/>
    <lineage>
        <taxon>unclassified sequences</taxon>
        <taxon>metagenomes</taxon>
        <taxon>ecological metagenomes</taxon>
    </lineage>
</organism>
<protein>
    <submittedName>
        <fullName evidence="1">Uncharacterized protein</fullName>
    </submittedName>
</protein>
<dbReference type="InterPro" id="IPR051199">
    <property type="entry name" value="LPS_LOS_Heptosyltrfase"/>
</dbReference>
<evidence type="ECO:0000313" key="1">
    <source>
        <dbReference type="EMBL" id="SVB38291.1"/>
    </source>
</evidence>